<sequence>MGVGRESLDAAAAAHKARARRVSCVSLPARAVRMRQLAVHAALFLATRPCDMRVASLMIALENGQVQAWSDHPAGGLQGSFQGIHTAGDYVSAFATDVDNDYLFTGTTVGYIKIWLMTNYLRNEEIHVNMPKLRLTFPFLWRDRIEGRAKRSVRDQPLPLLLSSYRAHLRCITSLAYIDDLRLVLSGSSDYSVRVWKLSGEYLQTLGSFVPWSLEVPRFPPDVRKVASFTTFKVWRGGQVSRYVPGRAAPDALRDITAAELRTRTFGAPVREPALGRYVAPPPRPEPQAPPLLDDSLPTIPLYAHLRMASTQPVRRAATPELVRAARLRAAPERRPRARFEPRRDE</sequence>
<evidence type="ECO:0000256" key="1">
    <source>
        <dbReference type="ARBA" id="ARBA00014901"/>
    </source>
</evidence>
<name>A0AAU9V9A4_EUPED</name>
<dbReference type="InterPro" id="IPR001680">
    <property type="entry name" value="WD40_rpt"/>
</dbReference>
<dbReference type="Pfam" id="PF00400">
    <property type="entry name" value="WD40"/>
    <property type="match status" value="1"/>
</dbReference>
<comment type="caution">
    <text evidence="6">The sequence shown here is derived from an EMBL/GenBank/DDBJ whole genome shotgun (WGS) entry which is preliminary data.</text>
</comment>
<evidence type="ECO:0000313" key="7">
    <source>
        <dbReference type="Proteomes" id="UP001153954"/>
    </source>
</evidence>
<feature type="compositionally biased region" description="Basic and acidic residues" evidence="5">
    <location>
        <begin position="330"/>
        <end position="346"/>
    </location>
</feature>
<evidence type="ECO:0000256" key="5">
    <source>
        <dbReference type="SAM" id="MobiDB-lite"/>
    </source>
</evidence>
<protein>
    <recommendedName>
        <fullName evidence="1">WD repeat-containing protein on Y chromosome</fullName>
    </recommendedName>
</protein>
<organism evidence="6 7">
    <name type="scientific">Euphydryas editha</name>
    <name type="common">Edith's checkerspot</name>
    <dbReference type="NCBI Taxonomy" id="104508"/>
    <lineage>
        <taxon>Eukaryota</taxon>
        <taxon>Metazoa</taxon>
        <taxon>Ecdysozoa</taxon>
        <taxon>Arthropoda</taxon>
        <taxon>Hexapoda</taxon>
        <taxon>Insecta</taxon>
        <taxon>Pterygota</taxon>
        <taxon>Neoptera</taxon>
        <taxon>Endopterygota</taxon>
        <taxon>Lepidoptera</taxon>
        <taxon>Glossata</taxon>
        <taxon>Ditrysia</taxon>
        <taxon>Papilionoidea</taxon>
        <taxon>Nymphalidae</taxon>
        <taxon>Nymphalinae</taxon>
        <taxon>Euphydryas</taxon>
    </lineage>
</organism>
<gene>
    <name evidence="6" type="ORF">EEDITHA_LOCUS21906</name>
</gene>
<keyword evidence="7" id="KW-1185">Reference proteome</keyword>
<evidence type="ECO:0000256" key="4">
    <source>
        <dbReference type="PROSITE-ProRule" id="PRU00221"/>
    </source>
</evidence>
<accession>A0AAU9V9A4</accession>
<evidence type="ECO:0000256" key="2">
    <source>
        <dbReference type="ARBA" id="ARBA00022574"/>
    </source>
</evidence>
<dbReference type="PROSITE" id="PS50082">
    <property type="entry name" value="WD_REPEATS_2"/>
    <property type="match status" value="1"/>
</dbReference>
<dbReference type="Proteomes" id="UP001153954">
    <property type="component" value="Unassembled WGS sequence"/>
</dbReference>
<dbReference type="InterPro" id="IPR036322">
    <property type="entry name" value="WD40_repeat_dom_sf"/>
</dbReference>
<dbReference type="PROSITE" id="PS50294">
    <property type="entry name" value="WD_REPEATS_REGION"/>
    <property type="match status" value="1"/>
</dbReference>
<dbReference type="SUPFAM" id="SSF50978">
    <property type="entry name" value="WD40 repeat-like"/>
    <property type="match status" value="1"/>
</dbReference>
<dbReference type="InterPro" id="IPR015943">
    <property type="entry name" value="WD40/YVTN_repeat-like_dom_sf"/>
</dbReference>
<dbReference type="InterPro" id="IPR051242">
    <property type="entry name" value="WD-EF-hand_domain"/>
</dbReference>
<keyword evidence="3" id="KW-0677">Repeat</keyword>
<reference evidence="6" key="1">
    <citation type="submission" date="2022-03" db="EMBL/GenBank/DDBJ databases">
        <authorList>
            <person name="Tunstrom K."/>
        </authorList>
    </citation>
    <scope>NUCLEOTIDE SEQUENCE</scope>
</reference>
<dbReference type="PANTHER" id="PTHR44324">
    <property type="entry name" value="WD40 REPEAT DOMAIN 95"/>
    <property type="match status" value="1"/>
</dbReference>
<dbReference type="Gene3D" id="2.130.10.10">
    <property type="entry name" value="YVTN repeat-like/Quinoprotein amine dehydrogenase"/>
    <property type="match status" value="1"/>
</dbReference>
<dbReference type="AlphaFoldDB" id="A0AAU9V9A4"/>
<evidence type="ECO:0000313" key="6">
    <source>
        <dbReference type="EMBL" id="CAH2107919.1"/>
    </source>
</evidence>
<evidence type="ECO:0000256" key="3">
    <source>
        <dbReference type="ARBA" id="ARBA00022737"/>
    </source>
</evidence>
<keyword evidence="2 4" id="KW-0853">WD repeat</keyword>
<dbReference type="SMART" id="SM00320">
    <property type="entry name" value="WD40"/>
    <property type="match status" value="2"/>
</dbReference>
<proteinExistence type="predicted"/>
<feature type="repeat" description="WD" evidence="4">
    <location>
        <begin position="165"/>
        <end position="199"/>
    </location>
</feature>
<dbReference type="EMBL" id="CAKOGL010000031">
    <property type="protein sequence ID" value="CAH2107919.1"/>
    <property type="molecule type" value="Genomic_DNA"/>
</dbReference>
<dbReference type="PANTHER" id="PTHR44324:SF6">
    <property type="entry name" value="EF-HAND CALCIUM BINDING DOMAIN 8"/>
    <property type="match status" value="1"/>
</dbReference>
<feature type="region of interest" description="Disordered" evidence="5">
    <location>
        <begin position="326"/>
        <end position="346"/>
    </location>
</feature>